<dbReference type="GO" id="GO:0005886">
    <property type="term" value="C:plasma membrane"/>
    <property type="evidence" value="ECO:0007669"/>
    <property type="project" value="TreeGrafter"/>
</dbReference>
<feature type="transmembrane region" description="Helical" evidence="1">
    <location>
        <begin position="103"/>
        <end position="121"/>
    </location>
</feature>
<dbReference type="AlphaFoldDB" id="A0A1N6RZE5"/>
<evidence type="ECO:0000256" key="1">
    <source>
        <dbReference type="SAM" id="Phobius"/>
    </source>
</evidence>
<proteinExistence type="predicted"/>
<sequence length="188" mass="20160">MSSFQESVSQAAQSIGRSWRVFLLYGIAAVVFGLIAIMRPMEAAAALAWAAGVMALVEAGIGIVALFNKDAPVSKAWLAFYILVSIVFGVMAVMFPLAMAGSLVLVLGVWLIIAGIYRIAFAIRVRKVIDGEWWMIMGGVLGILLGAMFVAEPMVGVVSTSLWIGIIALAYGLFQIFASFRIKKLAKP</sequence>
<feature type="transmembrane region" description="Helical" evidence="1">
    <location>
        <begin position="163"/>
        <end position="182"/>
    </location>
</feature>
<dbReference type="OrthoDB" id="193343at2"/>
<dbReference type="Pfam" id="PF03729">
    <property type="entry name" value="DUF308"/>
    <property type="match status" value="2"/>
</dbReference>
<name>A0A1N6RZE5_9GAMM</name>
<protein>
    <submittedName>
        <fullName evidence="2">Uncharacterized membrane protein HdeD, DUF308 family</fullName>
    </submittedName>
</protein>
<keyword evidence="1" id="KW-0472">Membrane</keyword>
<dbReference type="InterPro" id="IPR052712">
    <property type="entry name" value="Acid_resist_chaperone_HdeD"/>
</dbReference>
<keyword evidence="1" id="KW-1133">Transmembrane helix</keyword>
<dbReference type="EMBL" id="FTLW01000002">
    <property type="protein sequence ID" value="SIQ34201.1"/>
    <property type="molecule type" value="Genomic_DNA"/>
</dbReference>
<feature type="transmembrane region" description="Helical" evidence="1">
    <location>
        <begin position="21"/>
        <end position="38"/>
    </location>
</feature>
<dbReference type="RefSeq" id="WP_076586110.1">
    <property type="nucleotide sequence ID" value="NZ_FTLW01000002.1"/>
</dbReference>
<accession>A0A1N6RZE5</accession>
<organism evidence="2 3">
    <name type="scientific">Solilutibacter tolerans</name>
    <dbReference type="NCBI Taxonomy" id="1604334"/>
    <lineage>
        <taxon>Bacteria</taxon>
        <taxon>Pseudomonadati</taxon>
        <taxon>Pseudomonadota</taxon>
        <taxon>Gammaproteobacteria</taxon>
        <taxon>Lysobacterales</taxon>
        <taxon>Lysobacteraceae</taxon>
        <taxon>Solilutibacter</taxon>
    </lineage>
</organism>
<evidence type="ECO:0000313" key="2">
    <source>
        <dbReference type="EMBL" id="SIQ34201.1"/>
    </source>
</evidence>
<dbReference type="Proteomes" id="UP000241788">
    <property type="component" value="Unassembled WGS sequence"/>
</dbReference>
<feature type="transmembrane region" description="Helical" evidence="1">
    <location>
        <begin position="133"/>
        <end position="151"/>
    </location>
</feature>
<evidence type="ECO:0000313" key="3">
    <source>
        <dbReference type="Proteomes" id="UP000241788"/>
    </source>
</evidence>
<feature type="transmembrane region" description="Helical" evidence="1">
    <location>
        <begin position="44"/>
        <end position="66"/>
    </location>
</feature>
<keyword evidence="1" id="KW-0812">Transmembrane</keyword>
<dbReference type="STRING" id="1604334.SAMN05421546_1138"/>
<dbReference type="PANTHER" id="PTHR34989:SF1">
    <property type="entry name" value="PROTEIN HDED"/>
    <property type="match status" value="1"/>
</dbReference>
<feature type="transmembrane region" description="Helical" evidence="1">
    <location>
        <begin position="78"/>
        <end position="97"/>
    </location>
</feature>
<dbReference type="PANTHER" id="PTHR34989">
    <property type="entry name" value="PROTEIN HDED"/>
    <property type="match status" value="1"/>
</dbReference>
<gene>
    <name evidence="2" type="ORF">SAMN05421546_1138</name>
</gene>
<reference evidence="3" key="1">
    <citation type="submission" date="2017-01" db="EMBL/GenBank/DDBJ databases">
        <authorList>
            <person name="Varghese N."/>
            <person name="Submissions S."/>
        </authorList>
    </citation>
    <scope>NUCLEOTIDE SEQUENCE [LARGE SCALE GENOMIC DNA]</scope>
    <source>
        <strain evidence="3">UM1</strain>
    </source>
</reference>
<keyword evidence="3" id="KW-1185">Reference proteome</keyword>
<dbReference type="InterPro" id="IPR005325">
    <property type="entry name" value="DUF308_memb"/>
</dbReference>